<dbReference type="InterPro" id="IPR036873">
    <property type="entry name" value="Rhodanese-like_dom_sf"/>
</dbReference>
<name>F6D5Z4_METPW</name>
<dbReference type="AlphaFoldDB" id="F6D5Z4"/>
<protein>
    <submittedName>
        <fullName evidence="2">Rhodanese-like protein</fullName>
    </submittedName>
</protein>
<dbReference type="EMBL" id="CP002772">
    <property type="protein sequence ID" value="AEG19364.1"/>
    <property type="molecule type" value="Genomic_DNA"/>
</dbReference>
<evidence type="ECO:0000313" key="3">
    <source>
        <dbReference type="Proteomes" id="UP000009231"/>
    </source>
</evidence>
<dbReference type="SUPFAM" id="SSF52821">
    <property type="entry name" value="Rhodanese/Cell cycle control phosphatase"/>
    <property type="match status" value="1"/>
</dbReference>
<dbReference type="PANTHER" id="PTHR43031:SF1">
    <property type="entry name" value="PYRIDINE NUCLEOTIDE-DISULPHIDE OXIDOREDUCTASE"/>
    <property type="match status" value="1"/>
</dbReference>
<dbReference type="PANTHER" id="PTHR43031">
    <property type="entry name" value="FAD-DEPENDENT OXIDOREDUCTASE"/>
    <property type="match status" value="1"/>
</dbReference>
<dbReference type="STRING" id="868131.MSWAN_2359"/>
<gene>
    <name evidence="2" type="ordered locus">MSWAN_2359</name>
</gene>
<dbReference type="Gene3D" id="3.40.250.10">
    <property type="entry name" value="Rhodanese-like domain"/>
    <property type="match status" value="1"/>
</dbReference>
<evidence type="ECO:0000259" key="1">
    <source>
        <dbReference type="PROSITE" id="PS50206"/>
    </source>
</evidence>
<dbReference type="RefSeq" id="WP_013826863.1">
    <property type="nucleotide sequence ID" value="NC_015574.1"/>
</dbReference>
<keyword evidence="3" id="KW-1185">Reference proteome</keyword>
<reference evidence="2 3" key="1">
    <citation type="journal article" date="2014" name="Int. J. Syst. Evol. Microbiol.">
        <title>Methanobacterium paludis sp. nov. and a novel strain of Methanobacterium lacus isolated from northern peatlands.</title>
        <authorList>
            <person name="Cadillo-Quiroz H."/>
            <person name="Brauer S.L."/>
            <person name="Goodson N."/>
            <person name="Yavitt J.B."/>
            <person name="Zinder S.H."/>
        </authorList>
    </citation>
    <scope>NUCLEOTIDE SEQUENCE [LARGE SCALE GENOMIC DNA]</scope>
    <source>
        <strain evidence="3">DSM 25820 / JCM 18151 / SWAN1</strain>
    </source>
</reference>
<proteinExistence type="predicted"/>
<dbReference type="OrthoDB" id="135517at2157"/>
<evidence type="ECO:0000313" key="2">
    <source>
        <dbReference type="EMBL" id="AEG19364.1"/>
    </source>
</evidence>
<dbReference type="Proteomes" id="UP000009231">
    <property type="component" value="Chromosome"/>
</dbReference>
<dbReference type="Pfam" id="PF00581">
    <property type="entry name" value="Rhodanese"/>
    <property type="match status" value="1"/>
</dbReference>
<dbReference type="CDD" id="cd00158">
    <property type="entry name" value="RHOD"/>
    <property type="match status" value="1"/>
</dbReference>
<feature type="domain" description="Rhodanese" evidence="1">
    <location>
        <begin position="29"/>
        <end position="119"/>
    </location>
</feature>
<dbReference type="SMART" id="SM00450">
    <property type="entry name" value="RHOD"/>
    <property type="match status" value="1"/>
</dbReference>
<dbReference type="PROSITE" id="PS50206">
    <property type="entry name" value="RHODANESE_3"/>
    <property type="match status" value="1"/>
</dbReference>
<dbReference type="InterPro" id="IPR001763">
    <property type="entry name" value="Rhodanese-like_dom"/>
</dbReference>
<dbReference type="InterPro" id="IPR050229">
    <property type="entry name" value="GlpE_sulfurtransferase"/>
</dbReference>
<dbReference type="HOGENOM" id="CLU_089574_1_6_2"/>
<organism evidence="2 3">
    <name type="scientific">Methanobacterium paludis (strain DSM 25820 / JCM 18151 / SWAN1)</name>
    <dbReference type="NCBI Taxonomy" id="868131"/>
    <lineage>
        <taxon>Archaea</taxon>
        <taxon>Methanobacteriati</taxon>
        <taxon>Methanobacteriota</taxon>
        <taxon>Methanomada group</taxon>
        <taxon>Methanobacteria</taxon>
        <taxon>Methanobacteriales</taxon>
        <taxon>Methanobacteriaceae</taxon>
        <taxon>Methanobacterium</taxon>
    </lineage>
</organism>
<dbReference type="eggNOG" id="arCOG02021">
    <property type="taxonomic scope" value="Archaea"/>
</dbReference>
<dbReference type="KEGG" id="mew:MSWAN_2359"/>
<dbReference type="GeneID" id="10669888"/>
<accession>F6D5Z4</accession>
<sequence length="120" mass="13652">MSEPVNPEDQLIINITPLDAIKLIENSSNDHEFILIDLRTPKEFSKGHVEGAENLDYYADDFKKQLDEMDKDKKYIIYCGSGVRGTKTSKIMMDMGFMEVYNILGGFAGWKITKLPVAKE</sequence>